<protein>
    <submittedName>
        <fullName evidence="1">Uncharacterized protein</fullName>
    </submittedName>
</protein>
<evidence type="ECO:0000313" key="1">
    <source>
        <dbReference type="EMBL" id="KAG0413998.1"/>
    </source>
</evidence>
<keyword evidence="2" id="KW-1185">Reference proteome</keyword>
<dbReference type="EMBL" id="JABSTQ010011215">
    <property type="protein sequence ID" value="KAG0413998.1"/>
    <property type="molecule type" value="Genomic_DNA"/>
</dbReference>
<sequence>MALAIPANREKSPNLRWDLRIQQTMIRHILSLVANSQCSLLMFPSSDTKLHLYEAANLTFTVEADQPLDDVVLTLTSSDPSVVQLDSASMQISQLIPGENFSALLTPLQIGYADLAWEFVDKIGNDSSAGIHSMRVVREQTAFAMGFGAIIGLLVALNNVNVGCQLDMQVVLAQLKKPVAPTIGMLGQFVFMPLVMFSFNLSFAKPDDVAGRLGLFTIGSCPGGVYSNFYTLLLQGDLDLSVTMTFISNVGALGMMPFWMHTLGHKLSGPTTPAVPFSNLIVSLVALTIPLGIGLLIQYKRPKWGKASERIVKPFSVAILLVALVVGIYSYWYIATLITLLEVAAASVVVVSGFAFGAGMAWLARLNPRQIIAVSLETAIQNGPLAIVILTFSLPEPSGDLAVVPVAVLVTLSIHRMKCTFCTRRSGGDITLLQCAGAVPPPALRLP</sequence>
<evidence type="ECO:0000313" key="2">
    <source>
        <dbReference type="Proteomes" id="UP000805193"/>
    </source>
</evidence>
<comment type="caution">
    <text evidence="1">The sequence shown here is derived from an EMBL/GenBank/DDBJ whole genome shotgun (WGS) entry which is preliminary data.</text>
</comment>
<name>A0AC60P3L2_IXOPE</name>
<dbReference type="Proteomes" id="UP000805193">
    <property type="component" value="Unassembled WGS sequence"/>
</dbReference>
<accession>A0AC60P3L2</accession>
<organism evidence="1 2">
    <name type="scientific">Ixodes persulcatus</name>
    <name type="common">Taiga tick</name>
    <dbReference type="NCBI Taxonomy" id="34615"/>
    <lineage>
        <taxon>Eukaryota</taxon>
        <taxon>Metazoa</taxon>
        <taxon>Ecdysozoa</taxon>
        <taxon>Arthropoda</taxon>
        <taxon>Chelicerata</taxon>
        <taxon>Arachnida</taxon>
        <taxon>Acari</taxon>
        <taxon>Parasitiformes</taxon>
        <taxon>Ixodida</taxon>
        <taxon>Ixodoidea</taxon>
        <taxon>Ixodidae</taxon>
        <taxon>Ixodinae</taxon>
        <taxon>Ixodes</taxon>
    </lineage>
</organism>
<proteinExistence type="predicted"/>
<reference evidence="1 2" key="1">
    <citation type="journal article" date="2020" name="Cell">
        <title>Large-Scale Comparative Analyses of Tick Genomes Elucidate Their Genetic Diversity and Vector Capacities.</title>
        <authorList>
            <consortium name="Tick Genome and Microbiome Consortium (TIGMIC)"/>
            <person name="Jia N."/>
            <person name="Wang J."/>
            <person name="Shi W."/>
            <person name="Du L."/>
            <person name="Sun Y."/>
            <person name="Zhan W."/>
            <person name="Jiang J.F."/>
            <person name="Wang Q."/>
            <person name="Zhang B."/>
            <person name="Ji P."/>
            <person name="Bell-Sakyi L."/>
            <person name="Cui X.M."/>
            <person name="Yuan T.T."/>
            <person name="Jiang B.G."/>
            <person name="Yang W.F."/>
            <person name="Lam T.T."/>
            <person name="Chang Q.C."/>
            <person name="Ding S.J."/>
            <person name="Wang X.J."/>
            <person name="Zhu J.G."/>
            <person name="Ruan X.D."/>
            <person name="Zhao L."/>
            <person name="Wei J.T."/>
            <person name="Ye R.Z."/>
            <person name="Que T.C."/>
            <person name="Du C.H."/>
            <person name="Zhou Y.H."/>
            <person name="Cheng J.X."/>
            <person name="Dai P.F."/>
            <person name="Guo W.B."/>
            <person name="Han X.H."/>
            <person name="Huang E.J."/>
            <person name="Li L.F."/>
            <person name="Wei W."/>
            <person name="Gao Y.C."/>
            <person name="Liu J.Z."/>
            <person name="Shao H.Z."/>
            <person name="Wang X."/>
            <person name="Wang C.C."/>
            <person name="Yang T.C."/>
            <person name="Huo Q.B."/>
            <person name="Li W."/>
            <person name="Chen H.Y."/>
            <person name="Chen S.E."/>
            <person name="Zhou L.G."/>
            <person name="Ni X.B."/>
            <person name="Tian J.H."/>
            <person name="Sheng Y."/>
            <person name="Liu T."/>
            <person name="Pan Y.S."/>
            <person name="Xia L.Y."/>
            <person name="Li J."/>
            <person name="Zhao F."/>
            <person name="Cao W.C."/>
        </authorList>
    </citation>
    <scope>NUCLEOTIDE SEQUENCE [LARGE SCALE GENOMIC DNA]</scope>
    <source>
        <strain evidence="1">Iper-2018</strain>
    </source>
</reference>
<gene>
    <name evidence="1" type="ORF">HPB47_008863</name>
</gene>